<dbReference type="OrthoDB" id="8836013at2759"/>
<evidence type="ECO:0000256" key="1">
    <source>
        <dbReference type="SAM" id="MobiDB-lite"/>
    </source>
</evidence>
<dbReference type="GeneTree" id="ENSGT00390000009992"/>
<protein>
    <submittedName>
        <fullName evidence="2">Nuclear fragile X mental retardation-interacting protein 2</fullName>
    </submittedName>
    <submittedName>
        <fullName evidence="3">Si:ch211-214j24.10</fullName>
    </submittedName>
</protein>
<sequence length="285" mass="30540">MHIKTGTWESSNAVCEPSSLCDKAVLVSATNAEPHIRNRRLSPGSGNCGGGGGGCISGSDQSLSPEADPLGPGQTNNLGVRKEKERKGHKGRSLRRESQRGSGRAGERAIKANHKDRWVEDSLSLLKPPPAFPVQDSPAKLQPAVSYASKVKAGAAGGALEDDRPAIGVLLQNQWGLSFISDARPPNEGSAPLPPSDAEHPDADLEPDTVLRVQPPDQTPAPVTTSSSIVTHTETDEANGELLLSCRHLVEALSYHSREWNIICNRQKKDPKRVVWYKGTQEHPA</sequence>
<name>A0A3B3CHN3_ORYME</name>
<dbReference type="AlphaFoldDB" id="A0A3B3CHN3"/>
<dbReference type="GO" id="GO:0010494">
    <property type="term" value="C:cytoplasmic stress granule"/>
    <property type="evidence" value="ECO:0007669"/>
    <property type="project" value="TreeGrafter"/>
</dbReference>
<dbReference type="GO" id="GO:0005654">
    <property type="term" value="C:nucleoplasm"/>
    <property type="evidence" value="ECO:0007669"/>
    <property type="project" value="TreeGrafter"/>
</dbReference>
<feature type="region of interest" description="Disordered" evidence="1">
    <location>
        <begin position="52"/>
        <end position="112"/>
    </location>
</feature>
<dbReference type="Proteomes" id="UP000261560">
    <property type="component" value="Unplaced"/>
</dbReference>
<reference evidence="3" key="1">
    <citation type="submission" date="2025-05" db="UniProtKB">
        <authorList>
            <consortium name="Ensembl"/>
        </authorList>
    </citation>
    <scope>IDENTIFICATION</scope>
</reference>
<dbReference type="OMA" id="NYHNREW"/>
<dbReference type="InterPro" id="IPR032747">
    <property type="entry name" value="NUFIP2"/>
</dbReference>
<dbReference type="Pfam" id="PF15293">
    <property type="entry name" value="NUFIP2"/>
    <property type="match status" value="1"/>
</dbReference>
<dbReference type="PANTHER" id="PTHR28333:SF1">
    <property type="entry name" value="SI:CH211-214J24.10"/>
    <property type="match status" value="1"/>
</dbReference>
<dbReference type="Ensembl" id="ENSOMET00000025725.1">
    <property type="protein sequence ID" value="ENSOMEP00000017091.1"/>
    <property type="gene ID" value="ENSOMEG00000018780.1"/>
</dbReference>
<dbReference type="EMBL" id="WKFB01000276">
    <property type="protein sequence ID" value="KAF6728604.1"/>
    <property type="molecule type" value="Genomic_DNA"/>
</dbReference>
<dbReference type="PANTHER" id="PTHR28333">
    <property type="entry name" value="NUCLEAR FRAGILE X MENTAL RETARDATION-INTERACTING PROTEIN 2"/>
    <property type="match status" value="1"/>
</dbReference>
<organism evidence="3 4">
    <name type="scientific">Oryzias melastigma</name>
    <name type="common">Marine medaka</name>
    <dbReference type="NCBI Taxonomy" id="30732"/>
    <lineage>
        <taxon>Eukaryota</taxon>
        <taxon>Metazoa</taxon>
        <taxon>Chordata</taxon>
        <taxon>Craniata</taxon>
        <taxon>Vertebrata</taxon>
        <taxon>Euteleostomi</taxon>
        <taxon>Actinopterygii</taxon>
        <taxon>Neopterygii</taxon>
        <taxon>Teleostei</taxon>
        <taxon>Neoteleostei</taxon>
        <taxon>Acanthomorphata</taxon>
        <taxon>Ovalentaria</taxon>
        <taxon>Atherinomorphae</taxon>
        <taxon>Beloniformes</taxon>
        <taxon>Adrianichthyidae</taxon>
        <taxon>Oryziinae</taxon>
        <taxon>Oryzias</taxon>
    </lineage>
</organism>
<accession>A0A3B3CHN3</accession>
<feature type="compositionally biased region" description="Basic and acidic residues" evidence="1">
    <location>
        <begin position="94"/>
        <end position="112"/>
    </location>
</feature>
<reference evidence="2" key="2">
    <citation type="journal article" name="BMC Genomics">
        <title>Long-read sequencing and de novo genome assembly of marine medaka (Oryzias melastigma).</title>
        <authorList>
            <person name="Liang P."/>
            <person name="Saqib H.S.A."/>
            <person name="Ni X."/>
            <person name="Shen Y."/>
        </authorList>
    </citation>
    <scope>NUCLEOTIDE SEQUENCE</scope>
    <source>
        <strain evidence="2">Bigg-433</strain>
    </source>
</reference>
<evidence type="ECO:0000313" key="2">
    <source>
        <dbReference type="EMBL" id="KAF6728604.1"/>
    </source>
</evidence>
<proteinExistence type="predicted"/>
<keyword evidence="4" id="KW-1185">Reference proteome</keyword>
<evidence type="ECO:0000313" key="4">
    <source>
        <dbReference type="Proteomes" id="UP000261560"/>
    </source>
</evidence>
<dbReference type="GO" id="GO:0003723">
    <property type="term" value="F:RNA binding"/>
    <property type="evidence" value="ECO:0007669"/>
    <property type="project" value="InterPro"/>
</dbReference>
<feature type="region of interest" description="Disordered" evidence="1">
    <location>
        <begin position="181"/>
        <end position="227"/>
    </location>
</feature>
<dbReference type="Proteomes" id="UP000646548">
    <property type="component" value="Unassembled WGS sequence"/>
</dbReference>
<evidence type="ECO:0000313" key="3">
    <source>
        <dbReference type="Ensembl" id="ENSOMEP00000017091.1"/>
    </source>
</evidence>
<gene>
    <name evidence="2" type="ORF">FQA47_021087</name>
</gene>